<evidence type="ECO:0000313" key="3">
    <source>
        <dbReference type="EMBL" id="KIV90955.1"/>
    </source>
</evidence>
<reference evidence="3 4" key="1">
    <citation type="submission" date="2015-01" db="EMBL/GenBank/DDBJ databases">
        <title>The Genome Sequence of Exophiala mesophila CBS40295.</title>
        <authorList>
            <consortium name="The Broad Institute Genomics Platform"/>
            <person name="Cuomo C."/>
            <person name="de Hoog S."/>
            <person name="Gorbushina A."/>
            <person name="Stielow B."/>
            <person name="Teixiera M."/>
            <person name="Abouelleil A."/>
            <person name="Chapman S.B."/>
            <person name="Priest M."/>
            <person name="Young S.K."/>
            <person name="Wortman J."/>
            <person name="Nusbaum C."/>
            <person name="Birren B."/>
        </authorList>
    </citation>
    <scope>NUCLEOTIDE SEQUENCE [LARGE SCALE GENOMIC DNA]</scope>
    <source>
        <strain evidence="3 4">CBS 40295</strain>
    </source>
</reference>
<dbReference type="PANTHER" id="PTHR35523">
    <property type="entry name" value="CELL WALL PROTEIN SED1"/>
    <property type="match status" value="1"/>
</dbReference>
<dbReference type="PANTHER" id="PTHR35523:SF1">
    <property type="entry name" value="CELL WALL PROTEIN SED1"/>
    <property type="match status" value="1"/>
</dbReference>
<dbReference type="VEuPathDB" id="FungiDB:PV10_05553"/>
<dbReference type="HOGENOM" id="CLU_103834_0_0_1"/>
<dbReference type="GO" id="GO:0005199">
    <property type="term" value="F:structural constituent of cell wall"/>
    <property type="evidence" value="ECO:0007669"/>
    <property type="project" value="InterPro"/>
</dbReference>
<accession>A0A0D1WPH8</accession>
<dbReference type="OMA" id="MITHGAS"/>
<feature type="chain" id="PRO_5002236146" evidence="2">
    <location>
        <begin position="19"/>
        <end position="213"/>
    </location>
</feature>
<proteinExistence type="predicted"/>
<dbReference type="GO" id="GO:0009277">
    <property type="term" value="C:fungal-type cell wall"/>
    <property type="evidence" value="ECO:0007669"/>
    <property type="project" value="TreeGrafter"/>
</dbReference>
<evidence type="ECO:0000313" key="4">
    <source>
        <dbReference type="Proteomes" id="UP000054302"/>
    </source>
</evidence>
<keyword evidence="2" id="KW-0732">Signal</keyword>
<gene>
    <name evidence="3" type="ORF">PV10_05553</name>
</gene>
<dbReference type="OrthoDB" id="4094614at2759"/>
<dbReference type="EMBL" id="KN847523">
    <property type="protein sequence ID" value="KIV90955.1"/>
    <property type="molecule type" value="Genomic_DNA"/>
</dbReference>
<name>A0A0D1WPH8_EXOME</name>
<organism evidence="3 4">
    <name type="scientific">Exophiala mesophila</name>
    <name type="common">Black yeast-like fungus</name>
    <dbReference type="NCBI Taxonomy" id="212818"/>
    <lineage>
        <taxon>Eukaryota</taxon>
        <taxon>Fungi</taxon>
        <taxon>Dikarya</taxon>
        <taxon>Ascomycota</taxon>
        <taxon>Pezizomycotina</taxon>
        <taxon>Eurotiomycetes</taxon>
        <taxon>Chaetothyriomycetidae</taxon>
        <taxon>Chaetothyriales</taxon>
        <taxon>Herpotrichiellaceae</taxon>
        <taxon>Exophiala</taxon>
    </lineage>
</organism>
<keyword evidence="4" id="KW-1185">Reference proteome</keyword>
<dbReference type="Proteomes" id="UP000054302">
    <property type="component" value="Unassembled WGS sequence"/>
</dbReference>
<dbReference type="RefSeq" id="XP_016222529.1">
    <property type="nucleotide sequence ID" value="XM_016370236.1"/>
</dbReference>
<dbReference type="GO" id="GO:0031505">
    <property type="term" value="P:fungal-type cell wall organization"/>
    <property type="evidence" value="ECO:0007669"/>
    <property type="project" value="InterPro"/>
</dbReference>
<evidence type="ECO:0000256" key="2">
    <source>
        <dbReference type="SAM" id="SignalP"/>
    </source>
</evidence>
<sequence length="213" mass="21823">MKVAASISVLALAATAVAVPAWPEAETTTTTTTTTTPGWPAKTTTTTPAAATTTEDVWADWETTTTTPAAITTTTTPAAASETWADWEEPYSWTTTIVSTITTFVPKPTNIVHGGKTWEVTDATTLTITGWPLTVSVPVYTKVTTSCSSVPVAAESTWVDWEAAPTSSPVSPDVYVPSGTGVKPAEFTGAANSLVANVGAGLAGVGAIAAFLL</sequence>
<feature type="signal peptide" evidence="2">
    <location>
        <begin position="1"/>
        <end position="18"/>
    </location>
</feature>
<feature type="region of interest" description="Disordered" evidence="1">
    <location>
        <begin position="25"/>
        <end position="49"/>
    </location>
</feature>
<dbReference type="AlphaFoldDB" id="A0A0D1WPH8"/>
<dbReference type="InterPro" id="IPR038843">
    <property type="entry name" value="Sed1/Spi1"/>
</dbReference>
<evidence type="ECO:0000256" key="1">
    <source>
        <dbReference type="SAM" id="MobiDB-lite"/>
    </source>
</evidence>
<protein>
    <submittedName>
        <fullName evidence="3">Uncharacterized protein</fullName>
    </submittedName>
</protein>
<dbReference type="STRING" id="212818.A0A0D1WPH8"/>
<dbReference type="GeneID" id="27323398"/>